<feature type="domain" description="HTH marR-type" evidence="1">
    <location>
        <begin position="10"/>
        <end position="146"/>
    </location>
</feature>
<organism evidence="2 3">
    <name type="scientific">Altererythrobacter arenosus</name>
    <dbReference type="NCBI Taxonomy" id="3032592"/>
    <lineage>
        <taxon>Bacteria</taxon>
        <taxon>Pseudomonadati</taxon>
        <taxon>Pseudomonadota</taxon>
        <taxon>Alphaproteobacteria</taxon>
        <taxon>Sphingomonadales</taxon>
        <taxon>Erythrobacteraceae</taxon>
        <taxon>Altererythrobacter</taxon>
    </lineage>
</organism>
<gene>
    <name evidence="2" type="ORF">P7228_01490</name>
</gene>
<dbReference type="CDD" id="cd00090">
    <property type="entry name" value="HTH_ARSR"/>
    <property type="match status" value="1"/>
</dbReference>
<dbReference type="InterPro" id="IPR036390">
    <property type="entry name" value="WH_DNA-bd_sf"/>
</dbReference>
<dbReference type="PANTHER" id="PTHR33164">
    <property type="entry name" value="TRANSCRIPTIONAL REGULATOR, MARR FAMILY"/>
    <property type="match status" value="1"/>
</dbReference>
<evidence type="ECO:0000313" key="3">
    <source>
        <dbReference type="Proteomes" id="UP001215827"/>
    </source>
</evidence>
<accession>A0ABY8FRX4</accession>
<dbReference type="PRINTS" id="PR00598">
    <property type="entry name" value="HTHMARR"/>
</dbReference>
<protein>
    <submittedName>
        <fullName evidence="2">MarR family transcriptional regulator</fullName>
    </submittedName>
</protein>
<dbReference type="Gene3D" id="1.10.10.10">
    <property type="entry name" value="Winged helix-like DNA-binding domain superfamily/Winged helix DNA-binding domain"/>
    <property type="match status" value="1"/>
</dbReference>
<sequence>MSGTDTKIALPPLMERVSFLTHRLNAQMARVCNPYFQTWGVDLVMSRMMVVVLEHGPLPAGEIVRFMALPQSTISHQIKRLEKLGYVEREQGKQDSRVRMVSLTSNGREVALQANKLSEQVVGLLMESIGEENIETVRAALKRADLALQSFKLKED</sequence>
<dbReference type="PANTHER" id="PTHR33164:SF43">
    <property type="entry name" value="HTH-TYPE TRANSCRIPTIONAL REPRESSOR YETL"/>
    <property type="match status" value="1"/>
</dbReference>
<dbReference type="InterPro" id="IPR039422">
    <property type="entry name" value="MarR/SlyA-like"/>
</dbReference>
<keyword evidence="3" id="KW-1185">Reference proteome</keyword>
<dbReference type="PROSITE" id="PS50995">
    <property type="entry name" value="HTH_MARR_2"/>
    <property type="match status" value="1"/>
</dbReference>
<dbReference type="InterPro" id="IPR036388">
    <property type="entry name" value="WH-like_DNA-bd_sf"/>
</dbReference>
<dbReference type="RefSeq" id="WP_278016461.1">
    <property type="nucleotide sequence ID" value="NZ_CP121106.1"/>
</dbReference>
<dbReference type="SMART" id="SM00347">
    <property type="entry name" value="HTH_MARR"/>
    <property type="match status" value="1"/>
</dbReference>
<dbReference type="InterPro" id="IPR000835">
    <property type="entry name" value="HTH_MarR-typ"/>
</dbReference>
<dbReference type="Proteomes" id="UP001215827">
    <property type="component" value="Chromosome"/>
</dbReference>
<name>A0ABY8FRX4_9SPHN</name>
<evidence type="ECO:0000259" key="1">
    <source>
        <dbReference type="PROSITE" id="PS50995"/>
    </source>
</evidence>
<evidence type="ECO:0000313" key="2">
    <source>
        <dbReference type="EMBL" id="WFL77769.1"/>
    </source>
</evidence>
<proteinExistence type="predicted"/>
<dbReference type="InterPro" id="IPR011991">
    <property type="entry name" value="ArsR-like_HTH"/>
</dbReference>
<dbReference type="Pfam" id="PF01047">
    <property type="entry name" value="MarR"/>
    <property type="match status" value="1"/>
</dbReference>
<dbReference type="SUPFAM" id="SSF46785">
    <property type="entry name" value="Winged helix' DNA-binding domain"/>
    <property type="match status" value="1"/>
</dbReference>
<reference evidence="2 3" key="1">
    <citation type="submission" date="2023-03" db="EMBL/GenBank/DDBJ databases">
        <title>Altererythrobacter sp. CAU 1644 isolated from sand.</title>
        <authorList>
            <person name="Kim W."/>
        </authorList>
    </citation>
    <scope>NUCLEOTIDE SEQUENCE [LARGE SCALE GENOMIC DNA]</scope>
    <source>
        <strain evidence="2 3">CAU 1644</strain>
    </source>
</reference>
<dbReference type="EMBL" id="CP121106">
    <property type="protein sequence ID" value="WFL77769.1"/>
    <property type="molecule type" value="Genomic_DNA"/>
</dbReference>